<dbReference type="GO" id="GO:0008270">
    <property type="term" value="F:zinc ion binding"/>
    <property type="evidence" value="ECO:0007669"/>
    <property type="project" value="InterPro"/>
</dbReference>
<accession>A0AAU9UMY9</accession>
<evidence type="ECO:0000256" key="4">
    <source>
        <dbReference type="ARBA" id="ARBA00022833"/>
    </source>
</evidence>
<evidence type="ECO:0000259" key="6">
    <source>
        <dbReference type="Pfam" id="PF00413"/>
    </source>
</evidence>
<dbReference type="InterPro" id="IPR001818">
    <property type="entry name" value="Pept_M10_metallopeptidase"/>
</dbReference>
<evidence type="ECO:0000256" key="3">
    <source>
        <dbReference type="ARBA" id="ARBA00022801"/>
    </source>
</evidence>
<dbReference type="SUPFAM" id="SSF55486">
    <property type="entry name" value="Metalloproteases ('zincins'), catalytic domain"/>
    <property type="match status" value="1"/>
</dbReference>
<dbReference type="InterPro" id="IPR024079">
    <property type="entry name" value="MetalloPept_cat_dom_sf"/>
</dbReference>
<protein>
    <recommendedName>
        <fullName evidence="6">Peptidase M10 metallopeptidase domain-containing protein</fullName>
    </recommendedName>
</protein>
<evidence type="ECO:0000313" key="7">
    <source>
        <dbReference type="EMBL" id="CAH2100765.1"/>
    </source>
</evidence>
<dbReference type="AlphaFoldDB" id="A0AAU9UMY9"/>
<keyword evidence="3" id="KW-0378">Hydrolase</keyword>
<dbReference type="Proteomes" id="UP001153954">
    <property type="component" value="Unassembled WGS sequence"/>
</dbReference>
<keyword evidence="4" id="KW-0862">Zinc</keyword>
<dbReference type="Pfam" id="PF00413">
    <property type="entry name" value="Peptidase_M10"/>
    <property type="match status" value="1"/>
</dbReference>
<reference evidence="7" key="1">
    <citation type="submission" date="2022-03" db="EMBL/GenBank/DDBJ databases">
        <authorList>
            <person name="Tunstrom K."/>
        </authorList>
    </citation>
    <scope>NUCLEOTIDE SEQUENCE</scope>
</reference>
<name>A0AAU9UMY9_EUPED</name>
<evidence type="ECO:0000313" key="8">
    <source>
        <dbReference type="Proteomes" id="UP001153954"/>
    </source>
</evidence>
<evidence type="ECO:0000256" key="5">
    <source>
        <dbReference type="ARBA" id="ARBA00023049"/>
    </source>
</evidence>
<dbReference type="GO" id="GO:0006508">
    <property type="term" value="P:proteolysis"/>
    <property type="evidence" value="ECO:0007669"/>
    <property type="project" value="UniProtKB-KW"/>
</dbReference>
<dbReference type="GO" id="GO:0031012">
    <property type="term" value="C:extracellular matrix"/>
    <property type="evidence" value="ECO:0007669"/>
    <property type="project" value="InterPro"/>
</dbReference>
<evidence type="ECO:0000256" key="1">
    <source>
        <dbReference type="ARBA" id="ARBA00022670"/>
    </source>
</evidence>
<comment type="caution">
    <text evidence="7">The sequence shown here is derived from an EMBL/GenBank/DDBJ whole genome shotgun (WGS) entry which is preliminary data.</text>
</comment>
<dbReference type="PANTHER" id="PTHR10201:SF323">
    <property type="entry name" value="MATRIX METALLOPROTEINASE-21"/>
    <property type="match status" value="1"/>
</dbReference>
<organism evidence="7 8">
    <name type="scientific">Euphydryas editha</name>
    <name type="common">Edith's checkerspot</name>
    <dbReference type="NCBI Taxonomy" id="104508"/>
    <lineage>
        <taxon>Eukaryota</taxon>
        <taxon>Metazoa</taxon>
        <taxon>Ecdysozoa</taxon>
        <taxon>Arthropoda</taxon>
        <taxon>Hexapoda</taxon>
        <taxon>Insecta</taxon>
        <taxon>Pterygota</taxon>
        <taxon>Neoptera</taxon>
        <taxon>Endopterygota</taxon>
        <taxon>Lepidoptera</taxon>
        <taxon>Glossata</taxon>
        <taxon>Ditrysia</taxon>
        <taxon>Papilionoidea</taxon>
        <taxon>Nymphalidae</taxon>
        <taxon>Nymphalinae</taxon>
        <taxon>Euphydryas</taxon>
    </lineage>
</organism>
<sequence length="154" mass="17622">MEMYQRFPKSLKDVVIVDIDGYTFNFNFFTIDNDSSGKKEDEIDYLTFAFTKGEHGHANAFDGPSIPRVPNILAHSALPPHKHICYDLENTWSVELLLSVTLHELGHCLGLLDVSSNDRRVPSIMGPDDINYTEYQLFDKRNIIKLYPFIGIKV</sequence>
<proteinExistence type="predicted"/>
<keyword evidence="1" id="KW-0645">Protease</keyword>
<dbReference type="PANTHER" id="PTHR10201">
    <property type="entry name" value="MATRIX METALLOPROTEINASE"/>
    <property type="match status" value="1"/>
</dbReference>
<keyword evidence="8" id="KW-1185">Reference proteome</keyword>
<keyword evidence="5" id="KW-0482">Metalloprotease</keyword>
<keyword evidence="2" id="KW-0479">Metal-binding</keyword>
<dbReference type="Gene3D" id="3.40.390.10">
    <property type="entry name" value="Collagenase (Catalytic Domain)"/>
    <property type="match status" value="1"/>
</dbReference>
<gene>
    <name evidence="7" type="ORF">EEDITHA_LOCUS15590</name>
</gene>
<evidence type="ECO:0000256" key="2">
    <source>
        <dbReference type="ARBA" id="ARBA00022723"/>
    </source>
</evidence>
<dbReference type="EMBL" id="CAKOGL010000023">
    <property type="protein sequence ID" value="CAH2100765.1"/>
    <property type="molecule type" value="Genomic_DNA"/>
</dbReference>
<dbReference type="GO" id="GO:0004222">
    <property type="term" value="F:metalloendopeptidase activity"/>
    <property type="evidence" value="ECO:0007669"/>
    <property type="project" value="InterPro"/>
</dbReference>
<feature type="domain" description="Peptidase M10 metallopeptidase" evidence="6">
    <location>
        <begin position="44"/>
        <end position="125"/>
    </location>
</feature>